<evidence type="ECO:0000256" key="5">
    <source>
        <dbReference type="ARBA" id="ARBA00022786"/>
    </source>
</evidence>
<dbReference type="GO" id="GO:0005634">
    <property type="term" value="C:nucleus"/>
    <property type="evidence" value="ECO:0007669"/>
    <property type="project" value="UniProtKB-SubCell"/>
</dbReference>
<comment type="catalytic activity">
    <reaction evidence="1">
        <text>Thiol-dependent hydrolysis of ester, thioester, amide, peptide and isopeptide bonds formed by the C-terminal Gly of ubiquitin (a 76-residue protein attached to proteins as an intracellular targeting signal).</text>
        <dbReference type="EC" id="3.4.19.12"/>
    </reaction>
</comment>
<dbReference type="Proteomes" id="UP000835052">
    <property type="component" value="Unassembled WGS sequence"/>
</dbReference>
<evidence type="ECO:0000256" key="11">
    <source>
        <dbReference type="PIRSR" id="PIRSR633865-1"/>
    </source>
</evidence>
<evidence type="ECO:0000256" key="12">
    <source>
        <dbReference type="PROSITE-ProRule" id="PRU00331"/>
    </source>
</evidence>
<dbReference type="GO" id="GO:0016579">
    <property type="term" value="P:protein deubiquitination"/>
    <property type="evidence" value="ECO:0007669"/>
    <property type="project" value="InterPro"/>
</dbReference>
<feature type="active site" description="Proton acceptor" evidence="11">
    <location>
        <position position="309"/>
    </location>
</feature>
<dbReference type="EMBL" id="CAJGYM010000011">
    <property type="protein sequence ID" value="CAD6189625.1"/>
    <property type="molecule type" value="Genomic_DNA"/>
</dbReference>
<dbReference type="Gene3D" id="1.10.287.10">
    <property type="entry name" value="S15/NS1, RNA-binding"/>
    <property type="match status" value="1"/>
</dbReference>
<keyword evidence="8" id="KW-0805">Transcription regulation</keyword>
<feature type="active site" evidence="12">
    <location>
        <position position="309"/>
    </location>
</feature>
<dbReference type="OrthoDB" id="10063692at2759"/>
<keyword evidence="10" id="KW-0539">Nucleus</keyword>
<keyword evidence="4" id="KW-0645">Protease</keyword>
<evidence type="ECO:0000313" key="15">
    <source>
        <dbReference type="EMBL" id="CAD6189625.1"/>
    </source>
</evidence>
<dbReference type="PRINTS" id="PR01233">
    <property type="entry name" value="JOSEPHIN"/>
</dbReference>
<dbReference type="EC" id="3.4.19.12" evidence="3"/>
<dbReference type="InterPro" id="IPR006155">
    <property type="entry name" value="Josephin"/>
</dbReference>
<feature type="active site" description="Nucleophile" evidence="11">
    <location>
        <position position="212"/>
    </location>
</feature>
<dbReference type="InterPro" id="IPR003903">
    <property type="entry name" value="UIM_dom"/>
</dbReference>
<dbReference type="SMART" id="SM01246">
    <property type="entry name" value="Josephin"/>
    <property type="match status" value="1"/>
</dbReference>
<gene>
    <name evidence="15" type="ORF">CAUJ_LOCUS5544</name>
</gene>
<evidence type="ECO:0000313" key="16">
    <source>
        <dbReference type="Proteomes" id="UP000835052"/>
    </source>
</evidence>
<keyword evidence="16" id="KW-1185">Reference proteome</keyword>
<keyword evidence="9" id="KW-0804">Transcription</keyword>
<dbReference type="PANTHER" id="PTHR14159">
    <property type="entry name" value="ATAXIN-3-RELATED"/>
    <property type="match status" value="1"/>
</dbReference>
<organism evidence="15 16">
    <name type="scientific">Caenorhabditis auriculariae</name>
    <dbReference type="NCBI Taxonomy" id="2777116"/>
    <lineage>
        <taxon>Eukaryota</taxon>
        <taxon>Metazoa</taxon>
        <taxon>Ecdysozoa</taxon>
        <taxon>Nematoda</taxon>
        <taxon>Chromadorea</taxon>
        <taxon>Rhabditida</taxon>
        <taxon>Rhabditina</taxon>
        <taxon>Rhabditomorpha</taxon>
        <taxon>Rhabditoidea</taxon>
        <taxon>Rhabditidae</taxon>
        <taxon>Peloderinae</taxon>
        <taxon>Caenorhabditis</taxon>
    </lineage>
</organism>
<evidence type="ECO:0000256" key="2">
    <source>
        <dbReference type="ARBA" id="ARBA00004123"/>
    </source>
</evidence>
<dbReference type="SMART" id="SM00726">
    <property type="entry name" value="UIM"/>
    <property type="match status" value="2"/>
</dbReference>
<evidence type="ECO:0000256" key="4">
    <source>
        <dbReference type="ARBA" id="ARBA00022670"/>
    </source>
</evidence>
<protein>
    <recommendedName>
        <fullName evidence="3">ubiquitinyl hydrolase 1</fullName>
        <ecNumber evidence="3">3.4.19.12</ecNumber>
    </recommendedName>
</protein>
<evidence type="ECO:0000259" key="14">
    <source>
        <dbReference type="PROSITE" id="PS50957"/>
    </source>
</evidence>
<comment type="subcellular location">
    <subcellularLocation>
        <location evidence="2">Nucleus</location>
    </subcellularLocation>
</comment>
<dbReference type="PROSITE" id="PS50957">
    <property type="entry name" value="JOSEPHIN"/>
    <property type="match status" value="1"/>
</dbReference>
<comment type="caution">
    <text evidence="15">The sequence shown here is derived from an EMBL/GenBank/DDBJ whole genome shotgun (WGS) entry which is preliminary data.</text>
</comment>
<evidence type="ECO:0000256" key="1">
    <source>
        <dbReference type="ARBA" id="ARBA00000707"/>
    </source>
</evidence>
<feature type="active site" evidence="12">
    <location>
        <position position="212"/>
    </location>
</feature>
<feature type="active site" evidence="11 12">
    <location>
        <position position="324"/>
    </location>
</feature>
<evidence type="ECO:0000256" key="10">
    <source>
        <dbReference type="ARBA" id="ARBA00023242"/>
    </source>
</evidence>
<name>A0A8S1H255_9PELO</name>
<dbReference type="GO" id="GO:0004843">
    <property type="term" value="F:cysteine-type deubiquitinase activity"/>
    <property type="evidence" value="ECO:0007669"/>
    <property type="project" value="UniProtKB-EC"/>
</dbReference>
<dbReference type="Pfam" id="PF02099">
    <property type="entry name" value="Josephin"/>
    <property type="match status" value="1"/>
</dbReference>
<dbReference type="Gene3D" id="3.90.70.40">
    <property type="match status" value="1"/>
</dbReference>
<accession>A0A8S1H255</accession>
<feature type="compositionally biased region" description="Basic and acidic residues" evidence="13">
    <location>
        <begin position="166"/>
        <end position="178"/>
    </location>
</feature>
<evidence type="ECO:0000256" key="9">
    <source>
        <dbReference type="ARBA" id="ARBA00023163"/>
    </source>
</evidence>
<proteinExistence type="predicted"/>
<sequence>MEWILKSRIFLADQLEKAENREDFDRNLVLKYLESPNLTQIEVDKEKPGTSGKKEINEEIESALDLLAQHAGFVQITADAKKRLRDAFLRNLKMMATQFLFAEQRRKDGLAVPFSSSLMWVLSLNEAAPLILKESYDETYRKPLDDVIKGWRCFLEEEGKPKVVVEETRKRKNPSEPKRQRKKKPKLEDELQLVIIDQMDSIIFEQQEAALCGQHALNMLLQGSYYTADVLAQIAERLDSRENQVLDEASKNERSQNMNASGYFSIQVMNEALSSGWNIDLVNINHPSMAEFKADPLKANAFFINFQEHWYVIRKFGKQWFELNSTKFGPKYLSETYLETYLHQLAVEGHSIFVVIGVLPECEANQLLNLCPYVPPAVVREKPSPVKKLMTSIGRRLGAGPSDNKEDADLAVAMALSMEDSNSSSSKPEDDDLQAAIERSLTLQGPPSTSPEPSEIFAPTAIVPTTAEGVYPGAVNNAVETPILGNVEQQRKDREKFLSRFD</sequence>
<evidence type="ECO:0000256" key="8">
    <source>
        <dbReference type="ARBA" id="ARBA00023015"/>
    </source>
</evidence>
<feature type="region of interest" description="Disordered" evidence="13">
    <location>
        <begin position="166"/>
        <end position="185"/>
    </location>
</feature>
<feature type="domain" description="Josephin" evidence="14">
    <location>
        <begin position="199"/>
        <end position="370"/>
    </location>
</feature>
<evidence type="ECO:0000256" key="13">
    <source>
        <dbReference type="SAM" id="MobiDB-lite"/>
    </source>
</evidence>
<dbReference type="PANTHER" id="PTHR14159:SF0">
    <property type="entry name" value="ATAXIN-3-RELATED"/>
    <property type="match status" value="1"/>
</dbReference>
<evidence type="ECO:0000256" key="3">
    <source>
        <dbReference type="ARBA" id="ARBA00012759"/>
    </source>
</evidence>
<keyword evidence="5" id="KW-0833">Ubl conjugation pathway</keyword>
<evidence type="ECO:0000256" key="7">
    <source>
        <dbReference type="ARBA" id="ARBA00022807"/>
    </source>
</evidence>
<evidence type="ECO:0000256" key="6">
    <source>
        <dbReference type="ARBA" id="ARBA00022801"/>
    </source>
</evidence>
<keyword evidence="6 12" id="KW-0378">Hydrolase</keyword>
<reference evidence="15" key="1">
    <citation type="submission" date="2020-10" db="EMBL/GenBank/DDBJ databases">
        <authorList>
            <person name="Kikuchi T."/>
        </authorList>
    </citation>
    <scope>NUCLEOTIDE SEQUENCE</scope>
    <source>
        <strain evidence="15">NKZ352</strain>
    </source>
</reference>
<dbReference type="InterPro" id="IPR033865">
    <property type="entry name" value="Ataxin-3"/>
</dbReference>
<dbReference type="GO" id="GO:0006508">
    <property type="term" value="P:proteolysis"/>
    <property type="evidence" value="ECO:0007669"/>
    <property type="project" value="UniProtKB-KW"/>
</dbReference>
<keyword evidence="7" id="KW-0788">Thiol protease</keyword>
<dbReference type="AlphaFoldDB" id="A0A8S1H255"/>